<dbReference type="InterPro" id="IPR017930">
    <property type="entry name" value="Myb_dom"/>
</dbReference>
<dbReference type="PROSITE" id="PS51294">
    <property type="entry name" value="HTH_MYB"/>
    <property type="match status" value="2"/>
</dbReference>
<reference evidence="4" key="1">
    <citation type="submission" date="2020-12" db="EMBL/GenBank/DDBJ databases">
        <authorList>
            <person name="Iha C."/>
        </authorList>
    </citation>
    <scope>NUCLEOTIDE SEQUENCE</scope>
</reference>
<dbReference type="Proteomes" id="UP000708148">
    <property type="component" value="Unassembled WGS sequence"/>
</dbReference>
<feature type="domain" description="HTH myb-type" evidence="3">
    <location>
        <begin position="52"/>
        <end position="106"/>
    </location>
</feature>
<feature type="domain" description="Myb-like" evidence="2">
    <location>
        <begin position="7"/>
        <end position="50"/>
    </location>
</feature>
<dbReference type="GO" id="GO:0000978">
    <property type="term" value="F:RNA polymerase II cis-regulatory region sequence-specific DNA binding"/>
    <property type="evidence" value="ECO:0007669"/>
    <property type="project" value="TreeGrafter"/>
</dbReference>
<evidence type="ECO:0000259" key="2">
    <source>
        <dbReference type="PROSITE" id="PS50090"/>
    </source>
</evidence>
<dbReference type="Pfam" id="PF13921">
    <property type="entry name" value="Myb_DNA-bind_6"/>
    <property type="match status" value="1"/>
</dbReference>
<dbReference type="PANTHER" id="PTHR45614">
    <property type="entry name" value="MYB PROTEIN-RELATED"/>
    <property type="match status" value="1"/>
</dbReference>
<dbReference type="AlphaFoldDB" id="A0A8S1JCT5"/>
<protein>
    <submittedName>
        <fullName evidence="4">Uncharacterized protein</fullName>
    </submittedName>
</protein>
<dbReference type="GO" id="GO:0000981">
    <property type="term" value="F:DNA-binding transcription factor activity, RNA polymerase II-specific"/>
    <property type="evidence" value="ECO:0007669"/>
    <property type="project" value="TreeGrafter"/>
</dbReference>
<comment type="caution">
    <text evidence="4">The sequence shown here is derived from an EMBL/GenBank/DDBJ whole genome shotgun (WGS) entry which is preliminary data.</text>
</comment>
<evidence type="ECO:0000256" key="1">
    <source>
        <dbReference type="SAM" id="MobiDB-lite"/>
    </source>
</evidence>
<dbReference type="Gene3D" id="1.10.10.60">
    <property type="entry name" value="Homeodomain-like"/>
    <property type="match status" value="2"/>
</dbReference>
<feature type="domain" description="HTH myb-type" evidence="3">
    <location>
        <begin position="1"/>
        <end position="51"/>
    </location>
</feature>
<evidence type="ECO:0000313" key="5">
    <source>
        <dbReference type="Proteomes" id="UP000708148"/>
    </source>
</evidence>
<dbReference type="CDD" id="cd00167">
    <property type="entry name" value="SANT"/>
    <property type="match status" value="2"/>
</dbReference>
<dbReference type="InterPro" id="IPR050560">
    <property type="entry name" value="MYB_TF"/>
</dbReference>
<dbReference type="GO" id="GO:0005634">
    <property type="term" value="C:nucleus"/>
    <property type="evidence" value="ECO:0007669"/>
    <property type="project" value="TreeGrafter"/>
</dbReference>
<accession>A0A8S1JCT5</accession>
<dbReference type="PROSITE" id="PS50090">
    <property type="entry name" value="MYB_LIKE"/>
    <property type="match status" value="2"/>
</dbReference>
<dbReference type="OrthoDB" id="2143914at2759"/>
<proteinExistence type="predicted"/>
<feature type="region of interest" description="Disordered" evidence="1">
    <location>
        <begin position="152"/>
        <end position="172"/>
    </location>
</feature>
<dbReference type="EMBL" id="CAJHUC010003108">
    <property type="protein sequence ID" value="CAD7705372.1"/>
    <property type="molecule type" value="Genomic_DNA"/>
</dbReference>
<dbReference type="SMART" id="SM00717">
    <property type="entry name" value="SANT"/>
    <property type="match status" value="2"/>
</dbReference>
<feature type="domain" description="Myb-like" evidence="2">
    <location>
        <begin position="52"/>
        <end position="102"/>
    </location>
</feature>
<dbReference type="InterPro" id="IPR001005">
    <property type="entry name" value="SANT/Myb"/>
</dbReference>
<name>A0A8S1JCT5_9CHLO</name>
<dbReference type="InterPro" id="IPR009057">
    <property type="entry name" value="Homeodomain-like_sf"/>
</dbReference>
<organism evidence="4 5">
    <name type="scientific">Ostreobium quekettii</name>
    <dbReference type="NCBI Taxonomy" id="121088"/>
    <lineage>
        <taxon>Eukaryota</taxon>
        <taxon>Viridiplantae</taxon>
        <taxon>Chlorophyta</taxon>
        <taxon>core chlorophytes</taxon>
        <taxon>Ulvophyceae</taxon>
        <taxon>TCBD clade</taxon>
        <taxon>Bryopsidales</taxon>
        <taxon>Ostreobineae</taxon>
        <taxon>Ostreobiaceae</taxon>
        <taxon>Ostreobium</taxon>
    </lineage>
</organism>
<dbReference type="SUPFAM" id="SSF46689">
    <property type="entry name" value="Homeodomain-like"/>
    <property type="match status" value="1"/>
</dbReference>
<gene>
    <name evidence="4" type="ORF">OSTQU699_LOCUS10727</name>
</gene>
<evidence type="ECO:0000259" key="3">
    <source>
        <dbReference type="PROSITE" id="PS51294"/>
    </source>
</evidence>
<keyword evidence="5" id="KW-1185">Reference proteome</keyword>
<evidence type="ECO:0000313" key="4">
    <source>
        <dbReference type="EMBL" id="CAD7705372.1"/>
    </source>
</evidence>
<dbReference type="PANTHER" id="PTHR45614:SF76">
    <property type="entry name" value="TRANSCRIPTION FACTOR MYB124"/>
    <property type="match status" value="1"/>
</dbReference>
<sequence length="473" mass="52253">MPPGTVWTPDEDEELRRLVEELGEKKWAQISGIMKIKTSKQCRRRWLNHLNMENSKKGGWSTEEDEQLLDLHGKYGNKWTEIARRIGGRTDNAVKNRYHAIVRKDEKTKCGSGEMMEGSEGSALTSQELNDMSSRDLLKNCSLERVRQELSERAQHVEDQRQRALSGHEEEMKIRKGPPNLTVIIPQDQMSCPLPVGQIFVPQDMLSPVEKKWAEEVNDMDDVPVHISFIGDDKGEVPEIMDYTALPQGSFLSNGDGSSIPLCVFPSAESLLETLKTSCTPRGSIKFEPIDPTAHENGRSQAPPPAPPMPLEGWQGQPCLTEEHKKLLTRLFMEGKKGSLDLGNNEMQMDPVPVSCAAEPEPVRLEQPNGHDMAVDGNPTTSGLTHIMPESPFVSQVEAPPLPSPSDIPPLGPISPSGVQLSPIFSQVNLESLLSVMGSFTSSDLVDFINTSGIRMVDASQVNLPSHDPMDEG</sequence>